<dbReference type="Gene3D" id="2.170.300.10">
    <property type="entry name" value="Tie2 ligand-binding domain superfamily"/>
    <property type="match status" value="1"/>
</dbReference>
<dbReference type="AlphaFoldDB" id="A0A8B8ANP0"/>
<feature type="chain" id="PRO_5034504632" evidence="2">
    <location>
        <begin position="19"/>
        <end position="169"/>
    </location>
</feature>
<feature type="signal peptide" evidence="2">
    <location>
        <begin position="1"/>
        <end position="18"/>
    </location>
</feature>
<reference evidence="4" key="1">
    <citation type="submission" date="2025-08" db="UniProtKB">
        <authorList>
            <consortium name="RefSeq"/>
        </authorList>
    </citation>
    <scope>IDENTIFICATION</scope>
    <source>
        <tissue evidence="4">Whole sample</tissue>
    </source>
</reference>
<organism evidence="3 4">
    <name type="scientific">Crassostrea virginica</name>
    <name type="common">Eastern oyster</name>
    <dbReference type="NCBI Taxonomy" id="6565"/>
    <lineage>
        <taxon>Eukaryota</taxon>
        <taxon>Metazoa</taxon>
        <taxon>Spiralia</taxon>
        <taxon>Lophotrochozoa</taxon>
        <taxon>Mollusca</taxon>
        <taxon>Bivalvia</taxon>
        <taxon>Autobranchia</taxon>
        <taxon>Pteriomorphia</taxon>
        <taxon>Ostreida</taxon>
        <taxon>Ostreoidea</taxon>
        <taxon>Ostreidae</taxon>
        <taxon>Crassostrea</taxon>
    </lineage>
</organism>
<keyword evidence="2" id="KW-0732">Signal</keyword>
<dbReference type="KEGG" id="cvn:111103670"/>
<evidence type="ECO:0000313" key="4">
    <source>
        <dbReference type="RefSeq" id="XP_022292800.1"/>
    </source>
</evidence>
<dbReference type="RefSeq" id="XP_022292800.1">
    <property type="nucleotide sequence ID" value="XM_022437092.1"/>
</dbReference>
<keyword evidence="1" id="KW-1133">Transmembrane helix</keyword>
<accession>A0A8B8ANP0</accession>
<keyword evidence="1" id="KW-0472">Membrane</keyword>
<gene>
    <name evidence="4" type="primary">LOC111103670</name>
</gene>
<name>A0A8B8ANP0_CRAVI</name>
<evidence type="ECO:0000313" key="3">
    <source>
        <dbReference type="Proteomes" id="UP000694844"/>
    </source>
</evidence>
<dbReference type="Proteomes" id="UP000694844">
    <property type="component" value="Chromosome 7"/>
</dbReference>
<protein>
    <submittedName>
        <fullName evidence="4">Uncharacterized protein LOC111103670</fullName>
    </submittedName>
</protein>
<evidence type="ECO:0000256" key="1">
    <source>
        <dbReference type="SAM" id="Phobius"/>
    </source>
</evidence>
<proteinExistence type="predicted"/>
<sequence>MEGVLMFLVICLFNAWNAILPIGLLLKTAVADCREGYIGVNCSVGCRYPSYGKQCQYACNCSKEDCNKFTGCVMREMHDYGSFNKTERQENAPSDSTPLIWITLVGIVCGVFTTIVGRVDGEIGGGENRFAEEAFLDEVEYVDPLAYKREKISQNRESQHLYAPLDNIN</sequence>
<keyword evidence="3" id="KW-1185">Reference proteome</keyword>
<dbReference type="GeneID" id="111103670"/>
<evidence type="ECO:0000256" key="2">
    <source>
        <dbReference type="SAM" id="SignalP"/>
    </source>
</evidence>
<feature type="transmembrane region" description="Helical" evidence="1">
    <location>
        <begin position="99"/>
        <end position="119"/>
    </location>
</feature>
<keyword evidence="1" id="KW-0812">Transmembrane</keyword>